<dbReference type="EC" id="1.14.12.17" evidence="2"/>
<protein>
    <submittedName>
        <fullName evidence="2">Flavohemoprotein</fullName>
        <ecNumber evidence="2">1.14.12.17</ecNumber>
    </submittedName>
</protein>
<dbReference type="InterPro" id="IPR017927">
    <property type="entry name" value="FAD-bd_FR_type"/>
</dbReference>
<dbReference type="InterPro" id="IPR017938">
    <property type="entry name" value="Riboflavin_synthase-like_b-brl"/>
</dbReference>
<dbReference type="Gene3D" id="2.30.110.10">
    <property type="entry name" value="Electron Transport, Fmn-binding Protein, Chain A"/>
    <property type="match status" value="1"/>
</dbReference>
<keyword evidence="3" id="KW-1185">Reference proteome</keyword>
<dbReference type="Gene3D" id="3.10.20.30">
    <property type="match status" value="1"/>
</dbReference>
<reference evidence="2 3" key="1">
    <citation type="submission" date="2019-11" db="EMBL/GenBank/DDBJ databases">
        <authorList>
            <person name="Holert J."/>
        </authorList>
    </citation>
    <scope>NUCLEOTIDE SEQUENCE [LARGE SCALE GENOMIC DNA]</scope>
    <source>
        <strain evidence="2">SB11_3</strain>
    </source>
</reference>
<proteinExistence type="predicted"/>
<keyword evidence="2" id="KW-0560">Oxidoreductase</keyword>
<dbReference type="SUPFAM" id="SSF52343">
    <property type="entry name" value="Ferredoxin reductase-like, C-terminal NADP-linked domain"/>
    <property type="match status" value="1"/>
</dbReference>
<dbReference type="Proteomes" id="UP000441399">
    <property type="component" value="Unassembled WGS sequence"/>
</dbReference>
<dbReference type="InterPro" id="IPR012675">
    <property type="entry name" value="Beta-grasp_dom_sf"/>
</dbReference>
<dbReference type="PROSITE" id="PS51384">
    <property type="entry name" value="FAD_FR"/>
    <property type="match status" value="1"/>
</dbReference>
<evidence type="ECO:0000259" key="1">
    <source>
        <dbReference type="PROSITE" id="PS51384"/>
    </source>
</evidence>
<dbReference type="PROSITE" id="PS00197">
    <property type="entry name" value="2FE2S_FER_1"/>
    <property type="match status" value="1"/>
</dbReference>
<dbReference type="InterPro" id="IPR039261">
    <property type="entry name" value="FNR_nucleotide-bd"/>
</dbReference>
<dbReference type="InterPro" id="IPR008333">
    <property type="entry name" value="Cbr1-like_FAD-bd_dom"/>
</dbReference>
<sequence length="723" mass="80758">MNLPALSKILSPFHEGEKIIQQRLGVRDRMEKFGSRVIRDHLPDQHRAFYQQLPFLFLGHADANGWPWASIMCNPPGFAVSNDSEHLTLNASPIAGDPLAEALKPDLRIGLLGIELHSRRRNRLSATVSEQSTDHFTLAVDQSFGNCPQYIQGREWYWHEGVIPAPPEHFSAFDETTQAFISAADTFFVASAVGANHKQNASDEEKINGVDMSHRGGRAGFVRVDNNRQLTIPDYLGNFHFNTLGNFLKNPKAGLLFIDFDRGDILQLIGTAEILWDSPDTRHFEGAERLWTFTLERGHWIRNALPVRFTAPEFSTNSLLTGTWQEATARQQAEQDTQRWHTFTVDDIVDESKTIRSFYLTSETLTQPTYFPGQFLTLRIPTNTAGCSDCGATNTNESDIVRTYTVSSAPADRRLRISVKREFNGRASGYLHNHLKIGDSLEAQSPRGNFHWQPDSPRPAVLIGAGVGLTPMVAIARHCWLESYRTRKPRPVIVFAAARNAAERPFFEELEQLQTQSQGMVRVVWALSQPESSLKPGQDYHHHGRINQELFQAVLPLDDYDCYLCGPDTFMQSMYNTLSDLGINDARIFAEAFGPSSLQRKIPTDSQSIKLAAHSDKTQPADSALVRFFDSDQQLISEHTWQADEGSLLELAENHGLQPAFSCRAGQCGACVARVEGADIHYDNQPQCALNEGQVALCVGRPAAQIDTPDTPDTPIALSVYMD</sequence>
<dbReference type="InterPro" id="IPR036010">
    <property type="entry name" value="2Fe-2S_ferredoxin-like_sf"/>
</dbReference>
<dbReference type="CDD" id="cd06184">
    <property type="entry name" value="flavohem_like_fad_nad_binding"/>
    <property type="match status" value="1"/>
</dbReference>
<dbReference type="InterPro" id="IPR012349">
    <property type="entry name" value="Split_barrel_FMN-bd"/>
</dbReference>
<dbReference type="GO" id="GO:0008941">
    <property type="term" value="F:nitric oxide dioxygenase NAD(P)H activity"/>
    <property type="evidence" value="ECO:0007669"/>
    <property type="project" value="UniProtKB-EC"/>
</dbReference>
<dbReference type="GO" id="GO:0051537">
    <property type="term" value="F:2 iron, 2 sulfur cluster binding"/>
    <property type="evidence" value="ECO:0007669"/>
    <property type="project" value="InterPro"/>
</dbReference>
<dbReference type="InterPro" id="IPR001041">
    <property type="entry name" value="2Fe-2S_ferredoxin-type"/>
</dbReference>
<dbReference type="CDD" id="cd00207">
    <property type="entry name" value="fer2"/>
    <property type="match status" value="1"/>
</dbReference>
<feature type="domain" description="FAD-binding FR-type" evidence="1">
    <location>
        <begin position="338"/>
        <end position="453"/>
    </location>
</feature>
<evidence type="ECO:0000313" key="3">
    <source>
        <dbReference type="Proteomes" id="UP000441399"/>
    </source>
</evidence>
<dbReference type="SUPFAM" id="SSF54292">
    <property type="entry name" value="2Fe-2S ferredoxin-like"/>
    <property type="match status" value="1"/>
</dbReference>
<dbReference type="PANTHER" id="PTHR42815">
    <property type="entry name" value="FAD-BINDING, PUTATIVE (AFU_ORTHOLOGUE AFUA_6G07600)-RELATED"/>
    <property type="match status" value="1"/>
</dbReference>
<name>A0A5S9PEU1_9GAMM</name>
<gene>
    <name evidence="2" type="primary">hmp_2</name>
    <name evidence="2" type="ORF">OPDIPICF_04441</name>
</gene>
<dbReference type="Pfam" id="PF00111">
    <property type="entry name" value="Fer2"/>
    <property type="match status" value="1"/>
</dbReference>
<dbReference type="EMBL" id="CACSIO010000008">
    <property type="protein sequence ID" value="CAA0102223.1"/>
    <property type="molecule type" value="Genomic_DNA"/>
</dbReference>
<dbReference type="Pfam" id="PF00970">
    <property type="entry name" value="FAD_binding_6"/>
    <property type="match status" value="1"/>
</dbReference>
<organism evidence="2 3">
    <name type="scientific">BD1-7 clade bacterium</name>
    <dbReference type="NCBI Taxonomy" id="2029982"/>
    <lineage>
        <taxon>Bacteria</taxon>
        <taxon>Pseudomonadati</taxon>
        <taxon>Pseudomonadota</taxon>
        <taxon>Gammaproteobacteria</taxon>
        <taxon>Cellvibrionales</taxon>
        <taxon>Spongiibacteraceae</taxon>
        <taxon>BD1-7 clade</taxon>
    </lineage>
</organism>
<dbReference type="InterPro" id="IPR006058">
    <property type="entry name" value="2Fe2S_fd_BS"/>
</dbReference>
<dbReference type="AlphaFoldDB" id="A0A5S9PEU1"/>
<dbReference type="InterPro" id="IPR001433">
    <property type="entry name" value="OxRdtase_FAD/NAD-bd"/>
</dbReference>
<dbReference type="Gene3D" id="3.40.50.80">
    <property type="entry name" value="Nucleotide-binding domain of ferredoxin-NADP reductase (FNR) module"/>
    <property type="match status" value="1"/>
</dbReference>
<dbReference type="Pfam" id="PF00175">
    <property type="entry name" value="NAD_binding_1"/>
    <property type="match status" value="1"/>
</dbReference>
<dbReference type="OrthoDB" id="9796486at2"/>
<dbReference type="SUPFAM" id="SSF50475">
    <property type="entry name" value="FMN-binding split barrel"/>
    <property type="match status" value="1"/>
</dbReference>
<dbReference type="Gene3D" id="2.40.30.10">
    <property type="entry name" value="Translation factors"/>
    <property type="match status" value="1"/>
</dbReference>
<dbReference type="PANTHER" id="PTHR42815:SF2">
    <property type="entry name" value="FAD-BINDING, PUTATIVE (AFU_ORTHOLOGUE AFUA_6G07600)-RELATED"/>
    <property type="match status" value="1"/>
</dbReference>
<accession>A0A5S9PEU1</accession>
<dbReference type="SUPFAM" id="SSF63380">
    <property type="entry name" value="Riboflavin synthase domain-like"/>
    <property type="match status" value="1"/>
</dbReference>
<evidence type="ECO:0000313" key="2">
    <source>
        <dbReference type="EMBL" id="CAA0102223.1"/>
    </source>
</evidence>